<sequence>MCYISFLVWMRTMGQWTMTASSNSSTLLESASRAFVREGQAIAQERLGPQGTPHDLVRRCHDGERVTTNQ</sequence>
<dbReference type="EMBL" id="KB644409">
    <property type="protein sequence ID" value="EPS26895.1"/>
    <property type="molecule type" value="Genomic_DNA"/>
</dbReference>
<name>S7Z8J9_PENO1</name>
<feature type="compositionally biased region" description="Basic and acidic residues" evidence="1">
    <location>
        <begin position="55"/>
        <end position="70"/>
    </location>
</feature>
<organism evidence="2 3">
    <name type="scientific">Penicillium oxalicum (strain 114-2 / CGMCC 5302)</name>
    <name type="common">Penicillium decumbens</name>
    <dbReference type="NCBI Taxonomy" id="933388"/>
    <lineage>
        <taxon>Eukaryota</taxon>
        <taxon>Fungi</taxon>
        <taxon>Dikarya</taxon>
        <taxon>Ascomycota</taxon>
        <taxon>Pezizomycotina</taxon>
        <taxon>Eurotiomycetes</taxon>
        <taxon>Eurotiomycetidae</taxon>
        <taxon>Eurotiales</taxon>
        <taxon>Aspergillaceae</taxon>
        <taxon>Penicillium</taxon>
    </lineage>
</organism>
<keyword evidence="3" id="KW-1185">Reference proteome</keyword>
<accession>S7Z8J9</accession>
<dbReference type="HOGENOM" id="CLU_2758602_0_0_1"/>
<proteinExistence type="predicted"/>
<gene>
    <name evidence="2" type="ORF">PDE_01835</name>
</gene>
<dbReference type="Proteomes" id="UP000019376">
    <property type="component" value="Unassembled WGS sequence"/>
</dbReference>
<evidence type="ECO:0000313" key="3">
    <source>
        <dbReference type="Proteomes" id="UP000019376"/>
    </source>
</evidence>
<evidence type="ECO:0000256" key="1">
    <source>
        <dbReference type="SAM" id="MobiDB-lite"/>
    </source>
</evidence>
<protein>
    <submittedName>
        <fullName evidence="2">Uncharacterized protein</fullName>
    </submittedName>
</protein>
<dbReference type="AlphaFoldDB" id="S7Z8J9"/>
<reference evidence="2 3" key="1">
    <citation type="journal article" date="2013" name="PLoS ONE">
        <title>Genomic and secretomic analyses reveal unique features of the lignocellulolytic enzyme system of Penicillium decumbens.</title>
        <authorList>
            <person name="Liu G."/>
            <person name="Zhang L."/>
            <person name="Wei X."/>
            <person name="Zou G."/>
            <person name="Qin Y."/>
            <person name="Ma L."/>
            <person name="Li J."/>
            <person name="Zheng H."/>
            <person name="Wang S."/>
            <person name="Wang C."/>
            <person name="Xun L."/>
            <person name="Zhao G.-P."/>
            <person name="Zhou Z."/>
            <person name="Qu Y."/>
        </authorList>
    </citation>
    <scope>NUCLEOTIDE SEQUENCE [LARGE SCALE GENOMIC DNA]</scope>
    <source>
        <strain evidence="3">114-2 / CGMCC 5302</strain>
    </source>
</reference>
<evidence type="ECO:0000313" key="2">
    <source>
        <dbReference type="EMBL" id="EPS26895.1"/>
    </source>
</evidence>
<feature type="region of interest" description="Disordered" evidence="1">
    <location>
        <begin position="48"/>
        <end position="70"/>
    </location>
</feature>